<proteinExistence type="predicted"/>
<evidence type="ECO:0000313" key="3">
    <source>
        <dbReference type="EMBL" id="OKH38623.1"/>
    </source>
</evidence>
<evidence type="ECO:0000256" key="2">
    <source>
        <dbReference type="SAM" id="Phobius"/>
    </source>
</evidence>
<protein>
    <submittedName>
        <fullName evidence="3">Uncharacterized protein</fullName>
    </submittedName>
</protein>
<gene>
    <name evidence="3" type="ORF">NIES2119_08465</name>
</gene>
<dbReference type="EMBL" id="MRCE01000007">
    <property type="protein sequence ID" value="OKH38623.1"/>
    <property type="molecule type" value="Genomic_DNA"/>
</dbReference>
<feature type="compositionally biased region" description="Polar residues" evidence="1">
    <location>
        <begin position="332"/>
        <end position="343"/>
    </location>
</feature>
<accession>A0A1U7IMX6</accession>
<dbReference type="RefSeq" id="WP_073593033.1">
    <property type="nucleotide sequence ID" value="NZ_MRCE01000007.1"/>
</dbReference>
<dbReference type="OrthoDB" id="513121at2"/>
<evidence type="ECO:0000256" key="1">
    <source>
        <dbReference type="SAM" id="MobiDB-lite"/>
    </source>
</evidence>
<keyword evidence="2" id="KW-1133">Transmembrane helix</keyword>
<comment type="caution">
    <text evidence="3">The sequence shown here is derived from an EMBL/GenBank/DDBJ whole genome shotgun (WGS) entry which is preliminary data.</text>
</comment>
<keyword evidence="2" id="KW-0472">Membrane</keyword>
<dbReference type="AlphaFoldDB" id="A0A1U7IMX6"/>
<reference evidence="3 4" key="1">
    <citation type="submission" date="2016-11" db="EMBL/GenBank/DDBJ databases">
        <title>Draft Genome Sequences of Nine Cyanobacterial Strains from Diverse Habitats.</title>
        <authorList>
            <person name="Zhu T."/>
            <person name="Hou S."/>
            <person name="Lu X."/>
            <person name="Hess W.R."/>
        </authorList>
    </citation>
    <scope>NUCLEOTIDE SEQUENCE [LARGE SCALE GENOMIC DNA]</scope>
    <source>
        <strain evidence="3 4">IAM M-71</strain>
    </source>
</reference>
<feature type="region of interest" description="Disordered" evidence="1">
    <location>
        <begin position="281"/>
        <end position="343"/>
    </location>
</feature>
<organism evidence="3 4">
    <name type="scientific">[Phormidium ambiguum] IAM M-71</name>
    <dbReference type="NCBI Taxonomy" id="454136"/>
    <lineage>
        <taxon>Bacteria</taxon>
        <taxon>Bacillati</taxon>
        <taxon>Cyanobacteriota</taxon>
        <taxon>Cyanophyceae</taxon>
        <taxon>Oscillatoriophycideae</taxon>
        <taxon>Aerosakkonematales</taxon>
        <taxon>Aerosakkonemataceae</taxon>
        <taxon>Floridanema</taxon>
    </lineage>
</organism>
<keyword evidence="2" id="KW-0812">Transmembrane</keyword>
<evidence type="ECO:0000313" key="4">
    <source>
        <dbReference type="Proteomes" id="UP000185860"/>
    </source>
</evidence>
<dbReference type="Proteomes" id="UP000185860">
    <property type="component" value="Unassembled WGS sequence"/>
</dbReference>
<feature type="compositionally biased region" description="Polar residues" evidence="1">
    <location>
        <begin position="281"/>
        <end position="320"/>
    </location>
</feature>
<sequence length="496" mass="53240">MRTPNKNLYPHPVKRRFKLPGNSFITFFGGVSIILGIIGLSAIGFLDSFNQESPLPKKALQPLLKSPNPPVNIPNVTPPNLALESNSTIQQNSYLQPILGNKGQIQLVSLQRVFGKTDEVKLQMRVYRQAAEVNPKDTINIGTIIAKNSISGETYQPVDPVTQSSGIINLSTIPVGKAIDAFVVLKVPKNAIVLDIISENTTKFKNALIGISEPANTNLTNNSALPPISGISGLPKAPITGSTAYPLPSAMQNANLPEVTVPGNPTKQDIGNAIAIAIGQTPTSSTTNTAEKSANQPKTNTQVQVPSSPNSNNQETKTSNATPTLPPAPTLVNPSSKTQETNPSVNINLADKAAPIFPDQNPFLEQNNGFKPGEFAQLAYGSKAKVELISVQRIPDPKSGDPDMVSVQMRISRLDEKIDENNIIKIGDTTARNSVSEQTYKPTNSLENVPLPVTLKDIPQNSSVDTYVWLKVPKGVYAIDIYVPQTGAFKNVPIAQ</sequence>
<feature type="transmembrane region" description="Helical" evidence="2">
    <location>
        <begin position="24"/>
        <end position="46"/>
    </location>
</feature>
<name>A0A1U7IMX6_9CYAN</name>